<dbReference type="GO" id="GO:0030280">
    <property type="term" value="F:structural constituent of skin epidermis"/>
    <property type="evidence" value="ECO:0007669"/>
    <property type="project" value="TreeGrafter"/>
</dbReference>
<dbReference type="SUPFAM" id="SSF64593">
    <property type="entry name" value="Intermediate filament protein, coiled coil region"/>
    <property type="match status" value="3"/>
</dbReference>
<sequence>MKCYTSLGVGRHMTYGHQPYGDTYYCVPRSYAELRGSPASYRNDCHHSVSFSKDLLKPLCVSVDPEIQRLRAEEREQMKHLNNQLVCFIEQVRCLQQKNRVLATKWHLLQKRLAPLRGDLKPLFENCISSLGKQLDLLLSQKEKIEAERHKIRQTVEEFKGKYEEEIKQRMAAENDFVLLKKNVDGAFMNKVEQEAKAAAIKGEIEFLRCVHTEEIAGLQEQIQQATLLMQMDNQEDVDVTSVLQNVESWYQNVAQSSKEEANALYRSKYQELQKQRWQMSEDLKTRRCEIGELSLMVQRLKGQTEKMKKQVACLQSAICEAEQRGDDSLKEAQGKQDELYSALQKSKDDLAQLLQSYQKLLKDKMALDTEITTYRSLLEGEETRYCLTTFPQDTEKLYQCLAYLLHLMELPHQRKGADNHVHDRSGSHPGKGRSHEDEDCSQADRKSSKSVDNWCTSGSKVYKLGSGRHSTSGCGNVFKACHNTMTQQMFAARIGGRGFSSVSATCGLGGRRTYIASICHPVRNGYGIHGFGSQSLASLGENRKMSYAGYGPGSYGGYNYVHAGYGGLGFGGRVAHYGPGTGSGGPLGGFSNSRSDGIQGVRINESLLKPLRVGVDPKEQEIRNHEREEMKNLNNQFACLIDKVRGNKCLLLPISFLLYSNRYEEEFKRRTNAENEFVLLKKDVDSISLNKTELEGKVDILCRELEFRRRVYAEEVAQLDGLVGDAKILLQMDNSRGLDVDLIIRNVDAWYQSIAQRSKEEVNAFYKNKFQELQEQQGKHSNALMINQQAITEMTRLINKLQSENDAVKKQVSALEAAICDVEQHGDDALKDAREKHVELQTALQKAKDNLAGLLKDYHELLNVKVALDIEIGAYRSLLEGEEIRICTGNPFSIDVVKPCYLDSSGGYGAGYNSGYGGMPRRSYSRSYSSRSVGEPSRTMNSGLNMTPGAGYPDAEFHPGAIPYCRSRSVGNRSPDSSCQREEAGVGGLGFGSGMAQGSVSNVCSGKFTGGIGETCRGGGYLSGGYRPVSVLPLGAAGLGPKAVGGPIVVGYNTGDPGDCGVRNIGAPCFGNPVAEGLGGLEGYLVWEEVSLLVCVILEH</sequence>
<dbReference type="PANTHER" id="PTHR45616:SF19">
    <property type="entry name" value="KERATIN 90"/>
    <property type="match status" value="1"/>
</dbReference>
<dbReference type="InterPro" id="IPR039008">
    <property type="entry name" value="IF_rod_dom"/>
</dbReference>
<dbReference type="PANTHER" id="PTHR45616">
    <property type="entry name" value="GATA-TYPE DOMAIN-CONTAINING PROTEIN"/>
    <property type="match status" value="1"/>
</dbReference>
<dbReference type="SMART" id="SM01391">
    <property type="entry name" value="Filament"/>
    <property type="match status" value="2"/>
</dbReference>
<dbReference type="EMBL" id="JAPFRF010000011">
    <property type="protein sequence ID" value="KAJ7317784.1"/>
    <property type="molecule type" value="Genomic_DNA"/>
</dbReference>
<comment type="similarity">
    <text evidence="3">Belongs to the intermediate filament family.</text>
</comment>
<dbReference type="InterPro" id="IPR003054">
    <property type="entry name" value="Keratin_II"/>
</dbReference>
<dbReference type="PROSITE" id="PS51842">
    <property type="entry name" value="IF_ROD_2"/>
    <property type="match status" value="2"/>
</dbReference>
<protein>
    <recommendedName>
        <fullName evidence="6">IF rod domain-containing protein</fullName>
    </recommendedName>
</protein>
<evidence type="ECO:0000256" key="2">
    <source>
        <dbReference type="ARBA" id="ARBA00023054"/>
    </source>
</evidence>
<feature type="coiled-coil region" evidence="4">
    <location>
        <begin position="71"/>
        <end position="98"/>
    </location>
</feature>
<name>A0A9Q0XKV3_9SAUR</name>
<feature type="region of interest" description="Disordered" evidence="5">
    <location>
        <begin position="417"/>
        <end position="453"/>
    </location>
</feature>
<feature type="coiled-coil region" evidence="4">
    <location>
        <begin position="757"/>
        <end position="865"/>
    </location>
</feature>
<evidence type="ECO:0000313" key="7">
    <source>
        <dbReference type="EMBL" id="KAJ7317784.1"/>
    </source>
</evidence>
<evidence type="ECO:0000313" key="8">
    <source>
        <dbReference type="Proteomes" id="UP001142489"/>
    </source>
</evidence>
<evidence type="ECO:0000259" key="6">
    <source>
        <dbReference type="PROSITE" id="PS51842"/>
    </source>
</evidence>
<dbReference type="PROSITE" id="PS00226">
    <property type="entry name" value="IF_ROD_1"/>
    <property type="match status" value="2"/>
</dbReference>
<dbReference type="FunFam" id="1.20.5.1160:FF:000001">
    <property type="entry name" value="Keratin type II"/>
    <property type="match status" value="1"/>
</dbReference>
<comment type="caution">
    <text evidence="7">The sequence shown here is derived from an EMBL/GenBank/DDBJ whole genome shotgun (WGS) entry which is preliminary data.</text>
</comment>
<evidence type="ECO:0000256" key="5">
    <source>
        <dbReference type="SAM" id="MobiDB-lite"/>
    </source>
</evidence>
<dbReference type="Proteomes" id="UP001142489">
    <property type="component" value="Unassembled WGS sequence"/>
</dbReference>
<dbReference type="PRINTS" id="PR01276">
    <property type="entry name" value="TYPE2KERATIN"/>
</dbReference>
<keyword evidence="8" id="KW-1185">Reference proteome</keyword>
<keyword evidence="2 4" id="KW-0175">Coiled coil</keyword>
<proteinExistence type="inferred from homology"/>
<reference evidence="7" key="1">
    <citation type="journal article" date="2023" name="DNA Res.">
        <title>Chromosome-level genome assembly of Phrynocephalus forsythii using third-generation DNA sequencing and Hi-C analysis.</title>
        <authorList>
            <person name="Qi Y."/>
            <person name="Zhao W."/>
            <person name="Zhao Y."/>
            <person name="Niu C."/>
            <person name="Cao S."/>
            <person name="Zhang Y."/>
        </authorList>
    </citation>
    <scope>NUCLEOTIDE SEQUENCE</scope>
    <source>
        <tissue evidence="7">Muscle</tissue>
    </source>
</reference>
<dbReference type="GO" id="GO:0045109">
    <property type="term" value="P:intermediate filament organization"/>
    <property type="evidence" value="ECO:0007669"/>
    <property type="project" value="TreeGrafter"/>
</dbReference>
<dbReference type="AlphaFoldDB" id="A0A9Q0XKV3"/>
<dbReference type="Pfam" id="PF00038">
    <property type="entry name" value="Filament"/>
    <property type="match status" value="2"/>
</dbReference>
<feature type="domain" description="IF rod" evidence="6">
    <location>
        <begin position="627"/>
        <end position="887"/>
    </location>
</feature>
<evidence type="ECO:0000256" key="1">
    <source>
        <dbReference type="ARBA" id="ARBA00022754"/>
    </source>
</evidence>
<dbReference type="GO" id="GO:0031424">
    <property type="term" value="P:keratinization"/>
    <property type="evidence" value="ECO:0007669"/>
    <property type="project" value="TreeGrafter"/>
</dbReference>
<dbReference type="InterPro" id="IPR032444">
    <property type="entry name" value="Keratin_2_head"/>
</dbReference>
<dbReference type="Gene3D" id="1.20.5.500">
    <property type="entry name" value="Single helix bin"/>
    <property type="match status" value="2"/>
</dbReference>
<evidence type="ECO:0000256" key="3">
    <source>
        <dbReference type="RuleBase" id="RU000685"/>
    </source>
</evidence>
<dbReference type="OrthoDB" id="2441647at2759"/>
<feature type="compositionally biased region" description="Basic and acidic residues" evidence="5">
    <location>
        <begin position="417"/>
        <end position="427"/>
    </location>
</feature>
<evidence type="ECO:0000256" key="4">
    <source>
        <dbReference type="SAM" id="Coils"/>
    </source>
</evidence>
<dbReference type="InterPro" id="IPR018039">
    <property type="entry name" value="IF_conserved"/>
</dbReference>
<gene>
    <name evidence="7" type="ORF">JRQ81_003946</name>
</gene>
<feature type="domain" description="IF rod" evidence="6">
    <location>
        <begin position="74"/>
        <end position="386"/>
    </location>
</feature>
<dbReference type="Pfam" id="PF16208">
    <property type="entry name" value="Keratin_2_head"/>
    <property type="match status" value="1"/>
</dbReference>
<dbReference type="GO" id="GO:0005615">
    <property type="term" value="C:extracellular space"/>
    <property type="evidence" value="ECO:0007669"/>
    <property type="project" value="TreeGrafter"/>
</dbReference>
<keyword evidence="1 3" id="KW-0403">Intermediate filament</keyword>
<accession>A0A9Q0XKV3</accession>
<organism evidence="7 8">
    <name type="scientific">Phrynocephalus forsythii</name>
    <dbReference type="NCBI Taxonomy" id="171643"/>
    <lineage>
        <taxon>Eukaryota</taxon>
        <taxon>Metazoa</taxon>
        <taxon>Chordata</taxon>
        <taxon>Craniata</taxon>
        <taxon>Vertebrata</taxon>
        <taxon>Euteleostomi</taxon>
        <taxon>Lepidosauria</taxon>
        <taxon>Squamata</taxon>
        <taxon>Bifurcata</taxon>
        <taxon>Unidentata</taxon>
        <taxon>Episquamata</taxon>
        <taxon>Toxicofera</taxon>
        <taxon>Iguania</taxon>
        <taxon>Acrodonta</taxon>
        <taxon>Agamidae</taxon>
        <taxon>Agaminae</taxon>
        <taxon>Phrynocephalus</taxon>
    </lineage>
</organism>
<dbReference type="Gene3D" id="1.20.5.1160">
    <property type="entry name" value="Vasodilator-stimulated phosphoprotein"/>
    <property type="match status" value="2"/>
</dbReference>
<feature type="coiled-coil region" evidence="4">
    <location>
        <begin position="128"/>
        <end position="176"/>
    </location>
</feature>
<dbReference type="GO" id="GO:0045095">
    <property type="term" value="C:keratin filament"/>
    <property type="evidence" value="ECO:0007669"/>
    <property type="project" value="InterPro"/>
</dbReference>
<dbReference type="Gene3D" id="1.20.5.170">
    <property type="match status" value="2"/>
</dbReference>